<protein>
    <submittedName>
        <fullName evidence="2">Uncharacterized protein</fullName>
    </submittedName>
</protein>
<proteinExistence type="predicted"/>
<dbReference type="HOGENOM" id="CLU_2603854_0_0_11"/>
<feature type="compositionally biased region" description="Basic and acidic residues" evidence="1">
    <location>
        <begin position="20"/>
        <end position="35"/>
    </location>
</feature>
<reference evidence="3" key="1">
    <citation type="submission" date="2010-10" db="EMBL/GenBank/DDBJ databases">
        <title>The complete genome of Rothia dentocariosa ATCC 17931.</title>
        <authorList>
            <person name="Muzny D."/>
            <person name="Qin X."/>
            <person name="Buhay C."/>
            <person name="Dugan-Rocha S."/>
            <person name="Ding Y."/>
            <person name="Chen G."/>
            <person name="Hawes A."/>
            <person name="Holder M."/>
            <person name="Jhangiani S."/>
            <person name="Johnson A."/>
            <person name="Khan Z."/>
            <person name="Li Z."/>
            <person name="Liu W."/>
            <person name="Liu X."/>
            <person name="Perez L."/>
            <person name="Shen H."/>
            <person name="Wang Q."/>
            <person name="Watt J."/>
            <person name="Xi L."/>
            <person name="Xin Y."/>
            <person name="Zhou J."/>
            <person name="Deng J."/>
            <person name="Jiang H."/>
            <person name="Liu Y."/>
            <person name="Qu J."/>
            <person name="Song X.-Z."/>
            <person name="Zhang L."/>
            <person name="Villasana D."/>
            <person name="Johnson A."/>
            <person name="Liu J."/>
            <person name="Liyanage D."/>
            <person name="Lorensuhewa L."/>
            <person name="Robinson T."/>
            <person name="Song A."/>
            <person name="Song B.-B."/>
            <person name="Dinh H."/>
            <person name="Thornton R."/>
            <person name="Coyle M."/>
            <person name="Francisco L."/>
            <person name="Jackson L."/>
            <person name="Javaid M."/>
            <person name="Korchina V."/>
            <person name="Kovar C."/>
            <person name="Mata R."/>
            <person name="Mathew T."/>
            <person name="Ngo R."/>
            <person name="Nguyen L."/>
            <person name="Nguyen N."/>
            <person name="Okwuonu G."/>
            <person name="Ongeri F."/>
            <person name="Pham C."/>
            <person name="Simmons D."/>
            <person name="Wilczek-Boney K."/>
            <person name="Hale W."/>
            <person name="Jakkamsetti A."/>
            <person name="Pham P."/>
            <person name="Ruth R."/>
            <person name="San Lucas F."/>
            <person name="Warren J."/>
            <person name="Zhang J."/>
            <person name="Zhao Z."/>
            <person name="Zhou C."/>
            <person name="Zhu D."/>
            <person name="Lee S."/>
            <person name="Bess C."/>
            <person name="Blankenburg K."/>
            <person name="Forbes L."/>
            <person name="Fu Q."/>
            <person name="Gubbala S."/>
            <person name="Hirani K."/>
            <person name="Jayaseelan J.C."/>
            <person name="Lara F."/>
            <person name="Munidasa M."/>
            <person name="Palculict T."/>
            <person name="Patil S."/>
            <person name="Pu L.-L."/>
            <person name="Saada N."/>
            <person name="Tang L."/>
            <person name="Weissenberger G."/>
            <person name="Zhu Y."/>
            <person name="Hemphill L."/>
            <person name="Shang Y."/>
            <person name="Youmans B."/>
            <person name="Ayvaz T."/>
            <person name="Ross M."/>
            <person name="Santibanez J."/>
            <person name="Aqrawi P."/>
            <person name="Gross S."/>
            <person name="Joshi V."/>
            <person name="Fowler G."/>
            <person name="Nazareth L."/>
            <person name="Reid J."/>
            <person name="Worley K."/>
            <person name="Petrosino J."/>
            <person name="Highlander S."/>
            <person name="Gibbs R."/>
        </authorList>
    </citation>
    <scope>NUCLEOTIDE SEQUENCE [LARGE SCALE GENOMIC DNA]</scope>
    <source>
        <strain evidence="3">ATCC 17931 / CDC X599 / XDIA</strain>
    </source>
</reference>
<dbReference type="Proteomes" id="UP000000387">
    <property type="component" value="Chromosome"/>
</dbReference>
<sequence>MWSKRVFIQIKSLFAWEVRGGNRGEDREEKQREEGLTSQQETGTIESPARIRHVALTDITLSHAAPETGALHRPRNASS</sequence>
<dbReference type="AlphaFoldDB" id="E3H464"/>
<accession>E3H464</accession>
<evidence type="ECO:0000256" key="1">
    <source>
        <dbReference type="SAM" id="MobiDB-lite"/>
    </source>
</evidence>
<gene>
    <name evidence="2" type="ordered locus">HMPREF0733_11110</name>
</gene>
<organism evidence="2 3">
    <name type="scientific">Rothia dentocariosa (strain ATCC 17931 / CDC X599 / XDIA)</name>
    <dbReference type="NCBI Taxonomy" id="762948"/>
    <lineage>
        <taxon>Bacteria</taxon>
        <taxon>Bacillati</taxon>
        <taxon>Actinomycetota</taxon>
        <taxon>Actinomycetes</taxon>
        <taxon>Micrococcales</taxon>
        <taxon>Micrococcaceae</taxon>
        <taxon>Rothia</taxon>
    </lineage>
</organism>
<evidence type="ECO:0000313" key="3">
    <source>
        <dbReference type="Proteomes" id="UP000000387"/>
    </source>
</evidence>
<dbReference type="KEGG" id="rdn:HMPREF0733_11110"/>
<feature type="region of interest" description="Disordered" evidence="1">
    <location>
        <begin position="19"/>
        <end position="47"/>
    </location>
</feature>
<name>E3H464_ROTDC</name>
<feature type="compositionally biased region" description="Polar residues" evidence="1">
    <location>
        <begin position="36"/>
        <end position="45"/>
    </location>
</feature>
<evidence type="ECO:0000313" key="2">
    <source>
        <dbReference type="EMBL" id="ADP40567.1"/>
    </source>
</evidence>
<dbReference type="EMBL" id="CP002280">
    <property type="protein sequence ID" value="ADP40567.1"/>
    <property type="molecule type" value="Genomic_DNA"/>
</dbReference>